<dbReference type="Proteomes" id="UP000529637">
    <property type="component" value="Unassembled WGS sequence"/>
</dbReference>
<dbReference type="AlphaFoldDB" id="A0A7Y6NMN0"/>
<evidence type="ECO:0000313" key="2">
    <source>
        <dbReference type="Proteomes" id="UP000529637"/>
    </source>
</evidence>
<sequence length="107" mass="11702">MEWIRTTLFSIYSDAIYYLVKLSLSAPTNALGSKEVRQHFSEAQRFLNLLHCYHDPAGAAKELQERSRALAAASEQTVELATASEAALATVKALFQADGRVQTNAGT</sequence>
<accession>A0A7Y6NMN0</accession>
<evidence type="ECO:0000313" key="1">
    <source>
        <dbReference type="EMBL" id="NUZ05980.1"/>
    </source>
</evidence>
<protein>
    <submittedName>
        <fullName evidence="1">Uncharacterized protein</fullName>
    </submittedName>
</protein>
<organism evidence="1 2">
    <name type="scientific">Piscinibacter koreensis</name>
    <dbReference type="NCBI Taxonomy" id="2742824"/>
    <lineage>
        <taxon>Bacteria</taxon>
        <taxon>Pseudomonadati</taxon>
        <taxon>Pseudomonadota</taxon>
        <taxon>Betaproteobacteria</taxon>
        <taxon>Burkholderiales</taxon>
        <taxon>Sphaerotilaceae</taxon>
        <taxon>Piscinibacter</taxon>
    </lineage>
</organism>
<name>A0A7Y6NMN0_9BURK</name>
<proteinExistence type="predicted"/>
<dbReference type="EMBL" id="JABWMJ010000004">
    <property type="protein sequence ID" value="NUZ05980.1"/>
    <property type="molecule type" value="Genomic_DNA"/>
</dbReference>
<keyword evidence="2" id="KW-1185">Reference proteome</keyword>
<dbReference type="RefSeq" id="WP_176068535.1">
    <property type="nucleotide sequence ID" value="NZ_JABWMJ010000004.1"/>
</dbReference>
<gene>
    <name evidence="1" type="ORF">HQN59_09405</name>
</gene>
<comment type="caution">
    <text evidence="1">The sequence shown here is derived from an EMBL/GenBank/DDBJ whole genome shotgun (WGS) entry which is preliminary data.</text>
</comment>
<reference evidence="1 2" key="1">
    <citation type="submission" date="2020-06" db="EMBL/GenBank/DDBJ databases">
        <title>Schlegella sp. ID0723 isolated from air conditioner.</title>
        <authorList>
            <person name="Kim D.Y."/>
            <person name="Kim D.-U."/>
        </authorList>
    </citation>
    <scope>NUCLEOTIDE SEQUENCE [LARGE SCALE GENOMIC DNA]</scope>
    <source>
        <strain evidence="1 2">ID0723</strain>
    </source>
</reference>